<evidence type="ECO:0008006" key="17">
    <source>
        <dbReference type="Google" id="ProtNLM"/>
    </source>
</evidence>
<dbReference type="InterPro" id="IPR006875">
    <property type="entry name" value="Sarcoglycan"/>
</dbReference>
<proteinExistence type="inferred from homology"/>
<dbReference type="KEGG" id="aali:118460357"/>
<keyword evidence="8 14" id="KW-1133">Transmembrane helix</keyword>
<evidence type="ECO:0000256" key="14">
    <source>
        <dbReference type="SAM" id="Phobius"/>
    </source>
</evidence>
<reference evidence="15 16" key="1">
    <citation type="journal article" date="2017" name="G3 (Bethesda)">
        <title>The Physical Genome Mapping of Anopheles albimanus Corrected Scaffold Misassemblies and Identified Interarm Rearrangements in Genus Anopheles.</title>
        <authorList>
            <person name="Artemov G.N."/>
            <person name="Peery A.N."/>
            <person name="Jiang X."/>
            <person name="Tu Z."/>
            <person name="Stegniy V.N."/>
            <person name="Sharakhova M.V."/>
            <person name="Sharakhov I.V."/>
        </authorList>
    </citation>
    <scope>NUCLEOTIDE SEQUENCE [LARGE SCALE GENOMIC DNA]</scope>
    <source>
        <strain evidence="15 16">ALBI9_A</strain>
    </source>
</reference>
<reference evidence="15" key="2">
    <citation type="submission" date="2022-08" db="UniProtKB">
        <authorList>
            <consortium name="EnsemblMetazoa"/>
        </authorList>
    </citation>
    <scope>IDENTIFICATION</scope>
    <source>
        <strain evidence="15">STECLA/ALBI9_A</strain>
    </source>
</reference>
<dbReference type="AlphaFoldDB" id="A0A182FJE2"/>
<dbReference type="RefSeq" id="XP_035780499.1">
    <property type="nucleotide sequence ID" value="XM_035924606.1"/>
</dbReference>
<dbReference type="VEuPathDB" id="VectorBase:AALB20_036746"/>
<feature type="compositionally biased region" description="Low complexity" evidence="13">
    <location>
        <begin position="250"/>
        <end position="268"/>
    </location>
</feature>
<protein>
    <recommendedName>
        <fullName evidence="17">Gamma-sarcoglycan</fullName>
    </recommendedName>
</protein>
<dbReference type="GO" id="GO:0016012">
    <property type="term" value="C:sarcoglycan complex"/>
    <property type="evidence" value="ECO:0007669"/>
    <property type="project" value="InterPro"/>
</dbReference>
<feature type="compositionally biased region" description="Polar residues" evidence="13">
    <location>
        <begin position="166"/>
        <end position="196"/>
    </location>
</feature>
<feature type="transmembrane region" description="Helical" evidence="14">
    <location>
        <begin position="291"/>
        <end position="314"/>
    </location>
</feature>
<dbReference type="GeneID" id="118460357"/>
<dbReference type="GO" id="GO:0060047">
    <property type="term" value="P:heart contraction"/>
    <property type="evidence" value="ECO:0007669"/>
    <property type="project" value="TreeGrafter"/>
</dbReference>
<sequence length="613" mass="62848">MSRYAREDPRSIFFGGTSRTNPSPGPGTPETEAPPSPGGTQQPAPAAEPPAPVVRIIPILYPAQPARLIGNNTGYGAKAALSDETAQPANDARPAAAGTASGVRSAPSSYNPYKPPPPPTTPSSSAAAAAPRSPRSPNGTGAPAGGAGLSTGALYGGILKPPYTPGATQPSTSTAPHTSSRVSFSTRPDPSASRGQQPAAAAIPSPPPIETEPGVAPTSPDMASEPGSSSGGGATGANGVHKAGHHRSSSSRMQGHQQQQQQQESGTAAPPPPASGSTRVQLALYGWRKKCLYALILLLTIMIIINMALTLWIMKVMEFSSNGMGQLKIVPGGIQLTGQALVLNTLRASSIRSKHGQPISIGEFSVSSLHNPYPSSQLPLLYFPYRAESSRNLSVNTRSALGTLENQLFLGHDRLEVLANHFRITDTHGTNLFAVDRDEVTVGAGSLRVEGEGGVIFRDSIQTPLVRADAGKDLKLESPTRSLEARATQEIFIQSRAGGIETTCLNDLKLHSVAGSIRLDGSAIYMPNLKTVQGTAGGLGLSGYTTSSSSSLLASTGYGGRGGSGGEFGGGGGAASGASAGTKIYQLCACSSGKLFLATPNSICSADDTAICR</sequence>
<evidence type="ECO:0000256" key="2">
    <source>
        <dbReference type="ARBA" id="ARBA00004274"/>
    </source>
</evidence>
<accession>A0A182FJE2</accession>
<feature type="compositionally biased region" description="Low complexity" evidence="13">
    <location>
        <begin position="86"/>
        <end position="112"/>
    </location>
</feature>
<dbReference type="OrthoDB" id="8881719at2759"/>
<dbReference type="Proteomes" id="UP000069272">
    <property type="component" value="Chromosome X"/>
</dbReference>
<dbReference type="GO" id="GO:0042383">
    <property type="term" value="C:sarcolemma"/>
    <property type="evidence" value="ECO:0007669"/>
    <property type="project" value="UniProtKB-SubCell"/>
</dbReference>
<comment type="subcellular location">
    <subcellularLocation>
        <location evidence="2">Cell membrane</location>
        <location evidence="2">Sarcolemma</location>
        <topology evidence="2">Single-pass type II membrane protein</topology>
    </subcellularLocation>
    <subcellularLocation>
        <location evidence="1">Cytoplasm</location>
        <location evidence="1">Cytoskeleton</location>
    </subcellularLocation>
</comment>
<evidence type="ECO:0000256" key="1">
    <source>
        <dbReference type="ARBA" id="ARBA00004245"/>
    </source>
</evidence>
<feature type="compositionally biased region" description="Basic and acidic residues" evidence="13">
    <location>
        <begin position="1"/>
        <end position="10"/>
    </location>
</feature>
<evidence type="ECO:0000256" key="6">
    <source>
        <dbReference type="ARBA" id="ARBA00022692"/>
    </source>
</evidence>
<keyword evidence="9 14" id="KW-0472">Membrane</keyword>
<feature type="compositionally biased region" description="Pro residues" evidence="13">
    <location>
        <begin position="23"/>
        <end position="37"/>
    </location>
</feature>
<dbReference type="EnsemblMetazoa" id="AALB006637-RA">
    <property type="protein sequence ID" value="AALB006637-PA"/>
    <property type="gene ID" value="AALB006637"/>
</dbReference>
<evidence type="ECO:0000256" key="8">
    <source>
        <dbReference type="ARBA" id="ARBA00022989"/>
    </source>
</evidence>
<evidence type="ECO:0000256" key="4">
    <source>
        <dbReference type="ARBA" id="ARBA00022475"/>
    </source>
</evidence>
<evidence type="ECO:0000256" key="9">
    <source>
        <dbReference type="ARBA" id="ARBA00023136"/>
    </source>
</evidence>
<name>A0A182FJE2_ANOAL</name>
<evidence type="ECO:0000256" key="5">
    <source>
        <dbReference type="ARBA" id="ARBA00022490"/>
    </source>
</evidence>
<keyword evidence="11" id="KW-0325">Glycoprotein</keyword>
<dbReference type="Pfam" id="PF04790">
    <property type="entry name" value="Sarcoglycan_1"/>
    <property type="match status" value="2"/>
</dbReference>
<dbReference type="VEuPathDB" id="VectorBase:AALB006637"/>
<keyword evidence="4" id="KW-1003">Cell membrane</keyword>
<dbReference type="PANTHER" id="PTHR12939:SF10">
    <property type="entry name" value="EG:4F1.1 PROTEIN"/>
    <property type="match status" value="1"/>
</dbReference>
<feature type="region of interest" description="Disordered" evidence="13">
    <location>
        <begin position="1"/>
        <end position="50"/>
    </location>
</feature>
<comment type="similarity">
    <text evidence="3">Belongs to the sarcoglycan beta/delta/gamma/zeta family.</text>
</comment>
<dbReference type="PANTHER" id="PTHR12939">
    <property type="entry name" value="SARCOGLYCAN"/>
    <property type="match status" value="1"/>
</dbReference>
<evidence type="ECO:0000256" key="13">
    <source>
        <dbReference type="SAM" id="MobiDB-lite"/>
    </source>
</evidence>
<keyword evidence="10" id="KW-1015">Disulfide bond</keyword>
<organism evidence="15 16">
    <name type="scientific">Anopheles albimanus</name>
    <name type="common">New world malaria mosquito</name>
    <dbReference type="NCBI Taxonomy" id="7167"/>
    <lineage>
        <taxon>Eukaryota</taxon>
        <taxon>Metazoa</taxon>
        <taxon>Ecdysozoa</taxon>
        <taxon>Arthropoda</taxon>
        <taxon>Hexapoda</taxon>
        <taxon>Insecta</taxon>
        <taxon>Pterygota</taxon>
        <taxon>Neoptera</taxon>
        <taxon>Endopterygota</taxon>
        <taxon>Diptera</taxon>
        <taxon>Nematocera</taxon>
        <taxon>Culicoidea</taxon>
        <taxon>Culicidae</taxon>
        <taxon>Anophelinae</taxon>
        <taxon>Anopheles</taxon>
    </lineage>
</organism>
<keyword evidence="16" id="KW-1185">Reference proteome</keyword>
<evidence type="ECO:0000256" key="10">
    <source>
        <dbReference type="ARBA" id="ARBA00023157"/>
    </source>
</evidence>
<keyword evidence="12" id="KW-0206">Cytoskeleton</keyword>
<keyword evidence="6 14" id="KW-0812">Transmembrane</keyword>
<dbReference type="GO" id="GO:0005856">
    <property type="term" value="C:cytoskeleton"/>
    <property type="evidence" value="ECO:0007669"/>
    <property type="project" value="UniProtKB-SubCell"/>
</dbReference>
<feature type="region of interest" description="Disordered" evidence="13">
    <location>
        <begin position="85"/>
        <end position="277"/>
    </location>
</feature>
<evidence type="ECO:0000313" key="16">
    <source>
        <dbReference type="Proteomes" id="UP000069272"/>
    </source>
</evidence>
<evidence type="ECO:0000256" key="3">
    <source>
        <dbReference type="ARBA" id="ARBA00007574"/>
    </source>
</evidence>
<keyword evidence="5" id="KW-0963">Cytoplasm</keyword>
<evidence type="ECO:0000256" key="7">
    <source>
        <dbReference type="ARBA" id="ARBA00022968"/>
    </source>
</evidence>
<keyword evidence="7" id="KW-0735">Signal-anchor</keyword>
<evidence type="ECO:0000256" key="11">
    <source>
        <dbReference type="ARBA" id="ARBA00023180"/>
    </source>
</evidence>
<evidence type="ECO:0000256" key="12">
    <source>
        <dbReference type="ARBA" id="ARBA00023212"/>
    </source>
</evidence>
<evidence type="ECO:0000313" key="15">
    <source>
        <dbReference type="EnsemblMetazoa" id="AALB006637-PA"/>
    </source>
</evidence>
<dbReference type="InterPro" id="IPR039972">
    <property type="entry name" value="Sarcoglycan_gamma/delta/zeta"/>
</dbReference>
<feature type="compositionally biased region" description="Low complexity" evidence="13">
    <location>
        <begin position="122"/>
        <end position="141"/>
    </location>
</feature>
<dbReference type="STRING" id="7167.A0A182FJE2"/>